<evidence type="ECO:0000259" key="2">
    <source>
        <dbReference type="Pfam" id="PF16042"/>
    </source>
</evidence>
<feature type="compositionally biased region" description="Basic and acidic residues" evidence="1">
    <location>
        <begin position="26"/>
        <end position="37"/>
    </location>
</feature>
<accession>A0A811V2T7</accession>
<organism evidence="3 4">
    <name type="scientific">Ceratitis capitata</name>
    <name type="common">Mediterranean fruit fly</name>
    <name type="synonym">Tephritis capitata</name>
    <dbReference type="NCBI Taxonomy" id="7213"/>
    <lineage>
        <taxon>Eukaryota</taxon>
        <taxon>Metazoa</taxon>
        <taxon>Ecdysozoa</taxon>
        <taxon>Arthropoda</taxon>
        <taxon>Hexapoda</taxon>
        <taxon>Insecta</taxon>
        <taxon>Pterygota</taxon>
        <taxon>Neoptera</taxon>
        <taxon>Endopterygota</taxon>
        <taxon>Diptera</taxon>
        <taxon>Brachycera</taxon>
        <taxon>Muscomorpha</taxon>
        <taxon>Tephritoidea</taxon>
        <taxon>Tephritidae</taxon>
        <taxon>Ceratitis</taxon>
        <taxon>Ceratitis</taxon>
    </lineage>
</organism>
<dbReference type="Pfam" id="PF16042">
    <property type="entry name" value="DUF4794"/>
    <property type="match status" value="1"/>
</dbReference>
<reference evidence="3" key="1">
    <citation type="submission" date="2020-11" db="EMBL/GenBank/DDBJ databases">
        <authorList>
            <person name="Whitehead M."/>
        </authorList>
    </citation>
    <scope>NUCLEOTIDE SEQUENCE</scope>
    <source>
        <strain evidence="3">EGII</strain>
    </source>
</reference>
<dbReference type="InterPro" id="IPR032011">
    <property type="entry name" value="DUF4794"/>
</dbReference>
<protein>
    <submittedName>
        <fullName evidence="3">(Mediterranean fruit fly) hypothetical protein</fullName>
    </submittedName>
</protein>
<feature type="compositionally biased region" description="Pro residues" evidence="1">
    <location>
        <begin position="150"/>
        <end position="167"/>
    </location>
</feature>
<feature type="compositionally biased region" description="Basic residues" evidence="1">
    <location>
        <begin position="224"/>
        <end position="235"/>
    </location>
</feature>
<evidence type="ECO:0000256" key="1">
    <source>
        <dbReference type="SAM" id="MobiDB-lite"/>
    </source>
</evidence>
<comment type="caution">
    <text evidence="3">The sequence shown here is derived from an EMBL/GenBank/DDBJ whole genome shotgun (WGS) entry which is preliminary data.</text>
</comment>
<evidence type="ECO:0000313" key="4">
    <source>
        <dbReference type="Proteomes" id="UP000606786"/>
    </source>
</evidence>
<evidence type="ECO:0000313" key="3">
    <source>
        <dbReference type="EMBL" id="CAD7005161.1"/>
    </source>
</evidence>
<feature type="compositionally biased region" description="Polar residues" evidence="1">
    <location>
        <begin position="14"/>
        <end position="25"/>
    </location>
</feature>
<feature type="domain" description="DUF4794" evidence="2">
    <location>
        <begin position="91"/>
        <end position="164"/>
    </location>
</feature>
<name>A0A811V2T7_CERCA</name>
<feature type="compositionally biased region" description="Low complexity" evidence="1">
    <location>
        <begin position="168"/>
        <end position="182"/>
    </location>
</feature>
<sequence>MSLAGIVSEDMAKISQQAPHNTLQKRQADEQRRRSEIDFGYASTTTIGFLVALCHAEPPRQRLRFPGPANNRPLPFLARQESLPSVPVDAAPYPPAGLKPEPAFELPEPTYGPPELTYGPPDQTYGPPDQTYGPPEETYGPPDETYGPPAEEPLPEPAPSYGPPPAAPAATYGPPGTPADEYGPPPPPAVADVPQTASIIDPRAVYSQTVFTLPRVERLVAFRPRRRPAPAKLRRPGPLPKPAKLTRPRPQSQAQVQPAKLVLHFHH</sequence>
<proteinExistence type="predicted"/>
<dbReference type="OrthoDB" id="6750008at2759"/>
<dbReference type="EMBL" id="CAJHJT010000034">
    <property type="protein sequence ID" value="CAD7005161.1"/>
    <property type="molecule type" value="Genomic_DNA"/>
</dbReference>
<gene>
    <name evidence="3" type="ORF">CCAP1982_LOCUS13522</name>
</gene>
<feature type="region of interest" description="Disordered" evidence="1">
    <location>
        <begin position="1"/>
        <end position="37"/>
    </location>
</feature>
<feature type="region of interest" description="Disordered" evidence="1">
    <location>
        <begin position="60"/>
        <end position="193"/>
    </location>
</feature>
<keyword evidence="4" id="KW-1185">Reference proteome</keyword>
<dbReference type="Proteomes" id="UP000606786">
    <property type="component" value="Unassembled WGS sequence"/>
</dbReference>
<dbReference type="AlphaFoldDB" id="A0A811V2T7"/>
<feature type="region of interest" description="Disordered" evidence="1">
    <location>
        <begin position="224"/>
        <end position="259"/>
    </location>
</feature>